<protein>
    <submittedName>
        <fullName evidence="2">Uncharacterized protein</fullName>
    </submittedName>
</protein>
<dbReference type="OrthoDB" id="3786098at2759"/>
<reference evidence="2" key="1">
    <citation type="submission" date="2021-05" db="EMBL/GenBank/DDBJ databases">
        <authorList>
            <person name="Stam R."/>
        </authorList>
    </citation>
    <scope>NUCLEOTIDE SEQUENCE</scope>
    <source>
        <strain evidence="2">CS162</strain>
    </source>
</reference>
<dbReference type="RefSeq" id="XP_043167018.1">
    <property type="nucleotide sequence ID" value="XM_043311083.1"/>
</dbReference>
<dbReference type="EMBL" id="CAJRGZ010000016">
    <property type="protein sequence ID" value="CAG5154123.1"/>
    <property type="molecule type" value="Genomic_DNA"/>
</dbReference>
<dbReference type="Gene3D" id="2.60.20.10">
    <property type="entry name" value="Crystallins"/>
    <property type="match status" value="1"/>
</dbReference>
<name>A0A8J2I204_9PLEO</name>
<accession>A0A8J2I204</accession>
<gene>
    <name evidence="2" type="ORF">ALTATR162_LOCUS3475</name>
</gene>
<keyword evidence="1" id="KW-0732">Signal</keyword>
<sequence>MQLFVPFPALLSTFVTALPTTELQTRQSGAGGIVFKDKNFKGESTSIPGNSYCTDLYNIFGNFDGKVRSIQSTPGYQCQWYIDYGCPANGIHLDFGSKEAYMIIGDLGPTFDYKIRSVFCGPKA</sequence>
<proteinExistence type="predicted"/>
<dbReference type="GeneID" id="67015035"/>
<evidence type="ECO:0000256" key="1">
    <source>
        <dbReference type="SAM" id="SignalP"/>
    </source>
</evidence>
<feature type="signal peptide" evidence="1">
    <location>
        <begin position="1"/>
        <end position="17"/>
    </location>
</feature>
<feature type="chain" id="PRO_5035298295" evidence="1">
    <location>
        <begin position="18"/>
        <end position="124"/>
    </location>
</feature>
<evidence type="ECO:0000313" key="3">
    <source>
        <dbReference type="Proteomes" id="UP000676310"/>
    </source>
</evidence>
<organism evidence="2 3">
    <name type="scientific">Alternaria atra</name>
    <dbReference type="NCBI Taxonomy" id="119953"/>
    <lineage>
        <taxon>Eukaryota</taxon>
        <taxon>Fungi</taxon>
        <taxon>Dikarya</taxon>
        <taxon>Ascomycota</taxon>
        <taxon>Pezizomycotina</taxon>
        <taxon>Dothideomycetes</taxon>
        <taxon>Pleosporomycetidae</taxon>
        <taxon>Pleosporales</taxon>
        <taxon>Pleosporineae</taxon>
        <taxon>Pleosporaceae</taxon>
        <taxon>Alternaria</taxon>
        <taxon>Alternaria sect. Ulocladioides</taxon>
    </lineage>
</organism>
<dbReference type="Proteomes" id="UP000676310">
    <property type="component" value="Unassembled WGS sequence"/>
</dbReference>
<comment type="caution">
    <text evidence="2">The sequence shown here is derived from an EMBL/GenBank/DDBJ whole genome shotgun (WGS) entry which is preliminary data.</text>
</comment>
<dbReference type="AlphaFoldDB" id="A0A8J2I204"/>
<evidence type="ECO:0000313" key="2">
    <source>
        <dbReference type="EMBL" id="CAG5154123.1"/>
    </source>
</evidence>
<keyword evidence="3" id="KW-1185">Reference proteome</keyword>